<feature type="domain" description="Cysteinyl-tRNA ligase anticodon binding" evidence="11">
    <location>
        <begin position="408"/>
        <end position="449"/>
    </location>
</feature>
<dbReference type="PANTHER" id="PTHR10890:SF3">
    <property type="entry name" value="CYSTEINE--TRNA LIGASE, CYTOPLASMIC"/>
    <property type="match status" value="1"/>
</dbReference>
<evidence type="ECO:0000259" key="10">
    <source>
        <dbReference type="Pfam" id="PF01406"/>
    </source>
</evidence>
<dbReference type="NCBIfam" id="TIGR00435">
    <property type="entry name" value="cysS"/>
    <property type="match status" value="1"/>
</dbReference>
<keyword evidence="7 9" id="KW-0648">Protein biosynthesis</keyword>
<comment type="similarity">
    <text evidence="9">Belongs to the class-I aminoacyl-tRNA synthetase family.</text>
</comment>
<proteinExistence type="inferred from homology"/>
<evidence type="ECO:0000256" key="2">
    <source>
        <dbReference type="ARBA" id="ARBA00022598"/>
    </source>
</evidence>
<keyword evidence="8 9" id="KW-0030">Aminoacyl-tRNA synthetase</keyword>
<keyword evidence="3 9" id="KW-0479">Metal-binding</keyword>
<dbReference type="EMBL" id="PDPS01000030">
    <property type="protein sequence ID" value="PID56932.1"/>
    <property type="molecule type" value="Genomic_DNA"/>
</dbReference>
<feature type="domain" description="tRNA synthetases class I catalytic" evidence="10">
    <location>
        <begin position="16"/>
        <end position="325"/>
    </location>
</feature>
<feature type="binding site" evidence="9">
    <location>
        <position position="246"/>
    </location>
    <ligand>
        <name>Zn(2+)</name>
        <dbReference type="ChEBI" id="CHEBI:29105"/>
    </ligand>
</feature>
<dbReference type="Gene3D" id="1.20.120.640">
    <property type="entry name" value="Anticodon-binding domain of a subclass of class I aminoacyl-tRNA synthetases"/>
    <property type="match status" value="1"/>
</dbReference>
<dbReference type="Pfam" id="PF23493">
    <property type="entry name" value="CysS_C"/>
    <property type="match status" value="1"/>
</dbReference>
<comment type="catalytic activity">
    <reaction evidence="9">
        <text>tRNA(Cys) + L-cysteine + ATP = L-cysteinyl-tRNA(Cys) + AMP + diphosphate</text>
        <dbReference type="Rhea" id="RHEA:17773"/>
        <dbReference type="Rhea" id="RHEA-COMP:9661"/>
        <dbReference type="Rhea" id="RHEA-COMP:9679"/>
        <dbReference type="ChEBI" id="CHEBI:30616"/>
        <dbReference type="ChEBI" id="CHEBI:33019"/>
        <dbReference type="ChEBI" id="CHEBI:35235"/>
        <dbReference type="ChEBI" id="CHEBI:78442"/>
        <dbReference type="ChEBI" id="CHEBI:78517"/>
        <dbReference type="ChEBI" id="CHEBI:456215"/>
        <dbReference type="EC" id="6.1.1.16"/>
    </reaction>
</comment>
<dbReference type="GO" id="GO:0005524">
    <property type="term" value="F:ATP binding"/>
    <property type="evidence" value="ECO:0007669"/>
    <property type="project" value="UniProtKB-UniRule"/>
</dbReference>
<protein>
    <recommendedName>
        <fullName evidence="9">Cysteine--tRNA ligase</fullName>
        <ecNumber evidence="9">6.1.1.16</ecNumber>
    </recommendedName>
    <alternativeName>
        <fullName evidence="9">Cysteinyl-tRNA synthetase</fullName>
        <shortName evidence="9">CysRS</shortName>
    </alternativeName>
</protein>
<comment type="subcellular location">
    <subcellularLocation>
        <location evidence="9">Cytoplasm</location>
    </subcellularLocation>
</comment>
<dbReference type="GO" id="GO:0004817">
    <property type="term" value="F:cysteine-tRNA ligase activity"/>
    <property type="evidence" value="ECO:0007669"/>
    <property type="project" value="UniProtKB-UniRule"/>
</dbReference>
<dbReference type="PRINTS" id="PR00983">
    <property type="entry name" value="TRNASYNTHCYS"/>
</dbReference>
<evidence type="ECO:0000256" key="6">
    <source>
        <dbReference type="ARBA" id="ARBA00022840"/>
    </source>
</evidence>
<keyword evidence="4 9" id="KW-0547">Nucleotide-binding</keyword>
<feature type="binding site" evidence="9">
    <location>
        <position position="281"/>
    </location>
    <ligand>
        <name>ATP</name>
        <dbReference type="ChEBI" id="CHEBI:30616"/>
    </ligand>
</feature>
<dbReference type="SUPFAM" id="SSF47323">
    <property type="entry name" value="Anticodon-binding domain of a subclass of class I aminoacyl-tRNA synthetases"/>
    <property type="match status" value="1"/>
</dbReference>
<comment type="cofactor">
    <cofactor evidence="9">
        <name>Zn(2+)</name>
        <dbReference type="ChEBI" id="CHEBI:29105"/>
    </cofactor>
    <text evidence="9">Binds 1 zinc ion per subunit.</text>
</comment>
<keyword evidence="2 9" id="KW-0436">Ligase</keyword>
<dbReference type="EC" id="6.1.1.16" evidence="9"/>
<evidence type="ECO:0000256" key="4">
    <source>
        <dbReference type="ARBA" id="ARBA00022741"/>
    </source>
</evidence>
<dbReference type="InterPro" id="IPR024909">
    <property type="entry name" value="Cys-tRNA/MSH_ligase"/>
</dbReference>
<evidence type="ECO:0000256" key="7">
    <source>
        <dbReference type="ARBA" id="ARBA00022917"/>
    </source>
</evidence>
<dbReference type="InterPro" id="IPR032678">
    <property type="entry name" value="tRNA-synt_1_cat_dom"/>
</dbReference>
<evidence type="ECO:0000256" key="9">
    <source>
        <dbReference type="HAMAP-Rule" id="MF_00041"/>
    </source>
</evidence>
<feature type="binding site" evidence="9">
    <location>
        <position position="221"/>
    </location>
    <ligand>
        <name>Zn(2+)</name>
        <dbReference type="ChEBI" id="CHEBI:29105"/>
    </ligand>
</feature>
<dbReference type="PANTHER" id="PTHR10890">
    <property type="entry name" value="CYSTEINYL-TRNA SYNTHETASE"/>
    <property type="match status" value="1"/>
</dbReference>
<feature type="binding site" evidence="9">
    <location>
        <position position="29"/>
    </location>
    <ligand>
        <name>Zn(2+)</name>
        <dbReference type="ChEBI" id="CHEBI:29105"/>
    </ligand>
</feature>
<name>A0A2G6E4Z0_9BACT</name>
<gene>
    <name evidence="9" type="primary">cysS</name>
    <name evidence="12" type="ORF">CSB45_09515</name>
</gene>
<dbReference type="InterPro" id="IPR009080">
    <property type="entry name" value="tRNAsynth_Ia_anticodon-bd"/>
</dbReference>
<accession>A0A2G6E4Z0</accession>
<evidence type="ECO:0000256" key="5">
    <source>
        <dbReference type="ARBA" id="ARBA00022833"/>
    </source>
</evidence>
<dbReference type="Gene3D" id="3.40.50.620">
    <property type="entry name" value="HUPs"/>
    <property type="match status" value="1"/>
</dbReference>
<evidence type="ECO:0000313" key="12">
    <source>
        <dbReference type="EMBL" id="PID56932.1"/>
    </source>
</evidence>
<dbReference type="GO" id="GO:0008270">
    <property type="term" value="F:zinc ion binding"/>
    <property type="evidence" value="ECO:0007669"/>
    <property type="project" value="UniProtKB-UniRule"/>
</dbReference>
<dbReference type="InterPro" id="IPR056411">
    <property type="entry name" value="CysS_C"/>
</dbReference>
<feature type="short sequence motif" description="'KMSKS' region" evidence="9">
    <location>
        <begin position="278"/>
        <end position="282"/>
    </location>
</feature>
<keyword evidence="6 9" id="KW-0067">ATP-binding</keyword>
<dbReference type="InterPro" id="IPR014729">
    <property type="entry name" value="Rossmann-like_a/b/a_fold"/>
</dbReference>
<dbReference type="SUPFAM" id="SSF52374">
    <property type="entry name" value="Nucleotidylyl transferase"/>
    <property type="match status" value="1"/>
</dbReference>
<reference evidence="12 13" key="1">
    <citation type="submission" date="2017-10" db="EMBL/GenBank/DDBJ databases">
        <title>Novel microbial diversity and functional potential in the marine mammal oral microbiome.</title>
        <authorList>
            <person name="Dudek N.K."/>
            <person name="Sun C.L."/>
            <person name="Burstein D."/>
            <person name="Kantor R.S."/>
            <person name="Aliaga Goltsman D.S."/>
            <person name="Bik E.M."/>
            <person name="Thomas B.C."/>
            <person name="Banfield J.F."/>
            <person name="Relman D.A."/>
        </authorList>
    </citation>
    <scope>NUCLEOTIDE SEQUENCE [LARGE SCALE GENOMIC DNA]</scope>
    <source>
        <strain evidence="12">DOLZORAL124_49_17</strain>
    </source>
</reference>
<keyword evidence="9" id="KW-0963">Cytoplasm</keyword>
<evidence type="ECO:0000256" key="1">
    <source>
        <dbReference type="ARBA" id="ARBA00011245"/>
    </source>
</evidence>
<dbReference type="InterPro" id="IPR015803">
    <property type="entry name" value="Cys-tRNA-ligase"/>
</dbReference>
<evidence type="ECO:0000256" key="3">
    <source>
        <dbReference type="ARBA" id="ARBA00022723"/>
    </source>
</evidence>
<keyword evidence="5 9" id="KW-0862">Zinc</keyword>
<feature type="binding site" evidence="9">
    <location>
        <position position="250"/>
    </location>
    <ligand>
        <name>Zn(2+)</name>
        <dbReference type="ChEBI" id="CHEBI:29105"/>
    </ligand>
</feature>
<sequence length="460" mass="52915">MTLRLYDTYSRSIREFEPLNPVEVGLYTCGPTVYNYAHIGNLRTYLFEDGLRRVLEFNGYNVKHVTNITDVGHLVSDADEGEDKMEKGSRRAGKSAWEIAEIYTSAFKADLVQLNILEPTVWCRATDHIDEQIRVIQMIEYNGFTYRSSDGLYFDTSKLENYGYLARLDIEGLQAGSRVDIGEKRNPTDFALWKFSPEGAQRQMEWESPWGVGFPGWHIECSAMSAKYLGQFFDIHCGGEDHISVHHNNEIAQTQACYGTNLANFWMHGYFLQLNNEKMAKSSDEFLRLQTLLDRGYDPLAYRYLNLTAHYRSHLTFSWEAMDAASRALERLRVIAYDWGAPGELDEEWLETFTTFVNNDLNIPRALAVCWDLAKSALSNSVKKATLCKFDEVLGLRLAEWEPAEESIPEQILALAKQRQHARSEKRWQEADDLRDRIIAAGYEIKDTPHGPKLRVKSRE</sequence>
<dbReference type="GO" id="GO:0006423">
    <property type="term" value="P:cysteinyl-tRNA aminoacylation"/>
    <property type="evidence" value="ECO:0007669"/>
    <property type="project" value="UniProtKB-UniRule"/>
</dbReference>
<organism evidence="12 13">
    <name type="scientific">candidate division KSB3 bacterium</name>
    <dbReference type="NCBI Taxonomy" id="2044937"/>
    <lineage>
        <taxon>Bacteria</taxon>
        <taxon>candidate division KSB3</taxon>
    </lineage>
</organism>
<dbReference type="AlphaFoldDB" id="A0A2G6E4Z0"/>
<comment type="subunit">
    <text evidence="1 9">Monomer.</text>
</comment>
<evidence type="ECO:0000259" key="11">
    <source>
        <dbReference type="Pfam" id="PF23493"/>
    </source>
</evidence>
<dbReference type="Pfam" id="PF01406">
    <property type="entry name" value="tRNA-synt_1e"/>
    <property type="match status" value="1"/>
</dbReference>
<evidence type="ECO:0000313" key="13">
    <source>
        <dbReference type="Proteomes" id="UP000229740"/>
    </source>
</evidence>
<dbReference type="HAMAP" id="MF_00041">
    <property type="entry name" value="Cys_tRNA_synth"/>
    <property type="match status" value="1"/>
</dbReference>
<dbReference type="GO" id="GO:0005829">
    <property type="term" value="C:cytosol"/>
    <property type="evidence" value="ECO:0007669"/>
    <property type="project" value="TreeGrafter"/>
</dbReference>
<dbReference type="CDD" id="cd00672">
    <property type="entry name" value="CysRS_core"/>
    <property type="match status" value="1"/>
</dbReference>
<comment type="caution">
    <text evidence="12">The sequence shown here is derived from an EMBL/GenBank/DDBJ whole genome shotgun (WGS) entry which is preliminary data.</text>
</comment>
<evidence type="ECO:0000256" key="8">
    <source>
        <dbReference type="ARBA" id="ARBA00023146"/>
    </source>
</evidence>
<feature type="short sequence motif" description="'HIGH' region" evidence="9">
    <location>
        <begin position="31"/>
        <end position="41"/>
    </location>
</feature>
<dbReference type="Proteomes" id="UP000229740">
    <property type="component" value="Unassembled WGS sequence"/>
</dbReference>